<dbReference type="PROSITE" id="PS50043">
    <property type="entry name" value="HTH_LUXR_2"/>
    <property type="match status" value="1"/>
</dbReference>
<dbReference type="AlphaFoldDB" id="A0A2W4R252"/>
<keyword evidence="4 9" id="KW-0238">DNA-binding</keyword>
<dbReference type="GO" id="GO:0006355">
    <property type="term" value="P:regulation of DNA-templated transcription"/>
    <property type="evidence" value="ECO:0007669"/>
    <property type="project" value="InterPro"/>
</dbReference>
<dbReference type="Pfam" id="PF00196">
    <property type="entry name" value="GerE"/>
    <property type="match status" value="1"/>
</dbReference>
<dbReference type="SUPFAM" id="SSF46894">
    <property type="entry name" value="C-terminal effector domain of the bipartite response regulators"/>
    <property type="match status" value="1"/>
</dbReference>
<evidence type="ECO:0000256" key="6">
    <source>
        <dbReference type="PROSITE-ProRule" id="PRU00169"/>
    </source>
</evidence>
<protein>
    <submittedName>
        <fullName evidence="9">DNA-binding response regulator</fullName>
    </submittedName>
</protein>
<dbReference type="PANTHER" id="PTHR44688">
    <property type="entry name" value="DNA-BINDING TRANSCRIPTIONAL ACTIVATOR DEVR_DOSR"/>
    <property type="match status" value="1"/>
</dbReference>
<evidence type="ECO:0000259" key="7">
    <source>
        <dbReference type="PROSITE" id="PS50043"/>
    </source>
</evidence>
<gene>
    <name evidence="9" type="ORF">DM484_16820</name>
</gene>
<dbReference type="InterPro" id="IPR016032">
    <property type="entry name" value="Sig_transdc_resp-reg_C-effctor"/>
</dbReference>
<dbReference type="EMBL" id="QJPH01000360">
    <property type="protein sequence ID" value="PZN76369.1"/>
    <property type="molecule type" value="Genomic_DNA"/>
</dbReference>
<dbReference type="SUPFAM" id="SSF52172">
    <property type="entry name" value="CheY-like"/>
    <property type="match status" value="1"/>
</dbReference>
<reference evidence="9 10" key="1">
    <citation type="journal article" date="2018" name="Aquat. Microb. Ecol.">
        <title>Gammaproteobacterial methanotrophs dominate.</title>
        <authorList>
            <person name="Rissanen A.J."/>
            <person name="Saarenheimo J."/>
            <person name="Tiirola M."/>
            <person name="Peura S."/>
            <person name="Aalto S.L."/>
            <person name="Karvinen A."/>
            <person name="Nykanen H."/>
        </authorList>
    </citation>
    <scope>NUCLEOTIDE SEQUENCE [LARGE SCALE GENOMIC DNA]</scope>
    <source>
        <strain evidence="9">AMbin10</strain>
    </source>
</reference>
<dbReference type="InterPro" id="IPR036388">
    <property type="entry name" value="WH-like_DNA-bd_sf"/>
</dbReference>
<dbReference type="GO" id="GO:0000160">
    <property type="term" value="P:phosphorelay signal transduction system"/>
    <property type="evidence" value="ECO:0007669"/>
    <property type="project" value="UniProtKB-KW"/>
</dbReference>
<dbReference type="InterPro" id="IPR011006">
    <property type="entry name" value="CheY-like_superfamily"/>
</dbReference>
<dbReference type="Gene3D" id="3.40.50.2300">
    <property type="match status" value="1"/>
</dbReference>
<dbReference type="Gene3D" id="1.10.10.10">
    <property type="entry name" value="Winged helix-like DNA-binding domain superfamily/Winged helix DNA-binding domain"/>
    <property type="match status" value="1"/>
</dbReference>
<feature type="domain" description="HTH luxR-type" evidence="7">
    <location>
        <begin position="136"/>
        <end position="201"/>
    </location>
</feature>
<dbReference type="CDD" id="cd17537">
    <property type="entry name" value="REC_FixJ"/>
    <property type="match status" value="1"/>
</dbReference>
<sequence>MNLGSTVFLVDDEPGMLKALGRLLLAEGFAVQAYPSAEEFLKAHQATDAGCLVLDVAMPGIDGLELQQRLTLNGSRMSIIFLTGHGDIPMSVRAIKAGAVDFLTKPVNDAQLLTAIRSALSKAEVQNKMVPGTAVLRERLDQLTRRERQVLDHVIAGKTNKRIANELFTGEQNIKVHRRRVMDKMRAGSLAELVRMAERLDLPPAY</sequence>
<accession>A0A2W4R252</accession>
<dbReference type="GO" id="GO:0003677">
    <property type="term" value="F:DNA binding"/>
    <property type="evidence" value="ECO:0007669"/>
    <property type="project" value="UniProtKB-KW"/>
</dbReference>
<dbReference type="InterPro" id="IPR001789">
    <property type="entry name" value="Sig_transdc_resp-reg_receiver"/>
</dbReference>
<evidence type="ECO:0000256" key="4">
    <source>
        <dbReference type="ARBA" id="ARBA00023125"/>
    </source>
</evidence>
<feature type="modified residue" description="4-aspartylphosphate" evidence="6">
    <location>
        <position position="55"/>
    </location>
</feature>
<dbReference type="PANTHER" id="PTHR44688:SF16">
    <property type="entry name" value="DNA-BINDING TRANSCRIPTIONAL ACTIVATOR DEVR_DOSR"/>
    <property type="match status" value="1"/>
</dbReference>
<evidence type="ECO:0000313" key="9">
    <source>
        <dbReference type="EMBL" id="PZN76369.1"/>
    </source>
</evidence>
<evidence type="ECO:0000256" key="5">
    <source>
        <dbReference type="ARBA" id="ARBA00023163"/>
    </source>
</evidence>
<name>A0A2W4R252_9GAMM</name>
<dbReference type="SMART" id="SM00448">
    <property type="entry name" value="REC"/>
    <property type="match status" value="1"/>
</dbReference>
<evidence type="ECO:0000256" key="1">
    <source>
        <dbReference type="ARBA" id="ARBA00022553"/>
    </source>
</evidence>
<dbReference type="PROSITE" id="PS50110">
    <property type="entry name" value="RESPONSE_REGULATORY"/>
    <property type="match status" value="1"/>
</dbReference>
<evidence type="ECO:0000256" key="2">
    <source>
        <dbReference type="ARBA" id="ARBA00023012"/>
    </source>
</evidence>
<keyword evidence="3" id="KW-0805">Transcription regulation</keyword>
<evidence type="ECO:0000256" key="3">
    <source>
        <dbReference type="ARBA" id="ARBA00023015"/>
    </source>
</evidence>
<dbReference type="SMART" id="SM00421">
    <property type="entry name" value="HTH_LUXR"/>
    <property type="match status" value="1"/>
</dbReference>
<proteinExistence type="predicted"/>
<dbReference type="CDD" id="cd06170">
    <property type="entry name" value="LuxR_C_like"/>
    <property type="match status" value="1"/>
</dbReference>
<evidence type="ECO:0000259" key="8">
    <source>
        <dbReference type="PROSITE" id="PS50110"/>
    </source>
</evidence>
<keyword evidence="1 6" id="KW-0597">Phosphoprotein</keyword>
<dbReference type="Pfam" id="PF00072">
    <property type="entry name" value="Response_reg"/>
    <property type="match status" value="1"/>
</dbReference>
<keyword evidence="5" id="KW-0804">Transcription</keyword>
<feature type="domain" description="Response regulatory" evidence="8">
    <location>
        <begin position="6"/>
        <end position="120"/>
    </location>
</feature>
<dbReference type="InterPro" id="IPR000792">
    <property type="entry name" value="Tscrpt_reg_LuxR_C"/>
</dbReference>
<evidence type="ECO:0000313" key="10">
    <source>
        <dbReference type="Proteomes" id="UP000249396"/>
    </source>
</evidence>
<keyword evidence="2" id="KW-0902">Two-component regulatory system</keyword>
<organism evidence="9 10">
    <name type="scientific">Candidatus Methylumidiphilus alinenensis</name>
    <dbReference type="NCBI Taxonomy" id="2202197"/>
    <lineage>
        <taxon>Bacteria</taxon>
        <taxon>Pseudomonadati</taxon>
        <taxon>Pseudomonadota</taxon>
        <taxon>Gammaproteobacteria</taxon>
        <taxon>Methylococcales</taxon>
        <taxon>Candidatus Methylumidiphilus</taxon>
    </lineage>
</organism>
<comment type="caution">
    <text evidence="9">The sequence shown here is derived from an EMBL/GenBank/DDBJ whole genome shotgun (WGS) entry which is preliminary data.</text>
</comment>
<dbReference type="Proteomes" id="UP000249396">
    <property type="component" value="Unassembled WGS sequence"/>
</dbReference>
<dbReference type="PRINTS" id="PR00038">
    <property type="entry name" value="HTHLUXR"/>
</dbReference>
<dbReference type="FunFam" id="3.40.50.2300:FF:000018">
    <property type="entry name" value="DNA-binding transcriptional regulator NtrC"/>
    <property type="match status" value="1"/>
</dbReference>